<accession>A0A410P3N2</accession>
<dbReference type="Proteomes" id="UP000287243">
    <property type="component" value="Chromosome"/>
</dbReference>
<dbReference type="InterPro" id="IPR000594">
    <property type="entry name" value="ThiF_NAD_FAD-bd"/>
</dbReference>
<dbReference type="InterPro" id="IPR035985">
    <property type="entry name" value="Ubiquitin-activating_enz"/>
</dbReference>
<dbReference type="CDD" id="cd01483">
    <property type="entry name" value="E1_enzyme_family"/>
    <property type="match status" value="1"/>
</dbReference>
<dbReference type="PANTHER" id="PTHR43267:SF1">
    <property type="entry name" value="TRNA THREONYLCARBAMOYLADENOSINE DEHYDRATASE"/>
    <property type="match status" value="1"/>
</dbReference>
<proteinExistence type="predicted"/>
<evidence type="ECO:0000259" key="1">
    <source>
        <dbReference type="Pfam" id="PF00899"/>
    </source>
</evidence>
<dbReference type="KEGG" id="vai:BU251_02675"/>
<gene>
    <name evidence="2" type="ORF">BU251_02675</name>
</gene>
<keyword evidence="3" id="KW-1185">Reference proteome</keyword>
<dbReference type="AlphaFoldDB" id="A0A410P3N2"/>
<evidence type="ECO:0000313" key="2">
    <source>
        <dbReference type="EMBL" id="QAT16712.1"/>
    </source>
</evidence>
<protein>
    <recommendedName>
        <fullName evidence="1">THIF-type NAD/FAD binding fold domain-containing protein</fullName>
    </recommendedName>
</protein>
<dbReference type="OrthoDB" id="9804286at2"/>
<dbReference type="RefSeq" id="WP_128699350.1">
    <property type="nucleotide sequence ID" value="NZ_CP019384.1"/>
</dbReference>
<organism evidence="2 3">
    <name type="scientific">Velamenicoccus archaeovorus</name>
    <dbReference type="NCBI Taxonomy" id="1930593"/>
    <lineage>
        <taxon>Bacteria</taxon>
        <taxon>Pseudomonadati</taxon>
        <taxon>Candidatus Omnitrophota</taxon>
        <taxon>Candidatus Velamenicoccus</taxon>
    </lineage>
</organism>
<name>A0A410P3N2_VELA1</name>
<dbReference type="Pfam" id="PF00899">
    <property type="entry name" value="ThiF"/>
    <property type="match status" value="1"/>
</dbReference>
<evidence type="ECO:0000313" key="3">
    <source>
        <dbReference type="Proteomes" id="UP000287243"/>
    </source>
</evidence>
<dbReference type="PANTHER" id="PTHR43267">
    <property type="entry name" value="TRNA THREONYLCARBAMOYLADENOSINE DEHYDRATASE"/>
    <property type="match status" value="1"/>
</dbReference>
<dbReference type="Gene3D" id="3.40.50.720">
    <property type="entry name" value="NAD(P)-binding Rossmann-like Domain"/>
    <property type="match status" value="1"/>
</dbReference>
<reference evidence="2 3" key="1">
    <citation type="submission" date="2017-01" db="EMBL/GenBank/DDBJ databases">
        <title>First insights into the biology of 'candidatus Vampirococcus archaeovorus'.</title>
        <authorList>
            <person name="Kizina J."/>
            <person name="Jordan S."/>
            <person name="Stueber K."/>
            <person name="Reinhardt R."/>
            <person name="Harder J."/>
        </authorList>
    </citation>
    <scope>NUCLEOTIDE SEQUENCE [LARGE SCALE GENOMIC DNA]</scope>
    <source>
        <strain evidence="2 3">LiM</strain>
    </source>
</reference>
<feature type="domain" description="THIF-type NAD/FAD binding fold" evidence="1">
    <location>
        <begin position="23"/>
        <end position="131"/>
    </location>
</feature>
<sequence>MPQGAIYSRQELIDQLDIPQIATVVGCGGTGFWTAVFLAMSGVEELVLIDRDIIEISNLNRLLLEERHVGKKKIEVLKEVLSDIRKSTRIEIHDMRIEKSPDCQVLRGKIFCCTDNLKSQQLICAYCKKNDLIYQRIGYDGTILNVSRAFPLSFEETEERQGYTFTPSWVVPAVLAAAAGVASVLYKHLSLMEDLGKLHIQHSSFVPEKILDEAKQEHEDYITDHIDDYLPSGYGYCDDCTHCDDCNRVDPEDHCSDCDKEYTQADLDEKIAEEKEEWLKETIEEIKSGKVSSEELKEALKQWLKAAKRRSKNE</sequence>
<dbReference type="InterPro" id="IPR045886">
    <property type="entry name" value="ThiF/MoeB/HesA"/>
</dbReference>
<dbReference type="EMBL" id="CP019384">
    <property type="protein sequence ID" value="QAT16712.1"/>
    <property type="molecule type" value="Genomic_DNA"/>
</dbReference>
<dbReference type="GO" id="GO:0061504">
    <property type="term" value="P:cyclic threonylcarbamoyladenosine biosynthetic process"/>
    <property type="evidence" value="ECO:0007669"/>
    <property type="project" value="TreeGrafter"/>
</dbReference>
<dbReference type="SUPFAM" id="SSF69572">
    <property type="entry name" value="Activating enzymes of the ubiquitin-like proteins"/>
    <property type="match status" value="1"/>
</dbReference>
<dbReference type="GO" id="GO:0061503">
    <property type="term" value="F:tRNA threonylcarbamoyladenosine dehydratase"/>
    <property type="evidence" value="ECO:0007669"/>
    <property type="project" value="TreeGrafter"/>
</dbReference>
<dbReference type="GO" id="GO:0008641">
    <property type="term" value="F:ubiquitin-like modifier activating enzyme activity"/>
    <property type="evidence" value="ECO:0007669"/>
    <property type="project" value="InterPro"/>
</dbReference>